<organism evidence="2">
    <name type="scientific">hydrothermal vent metagenome</name>
    <dbReference type="NCBI Taxonomy" id="652676"/>
    <lineage>
        <taxon>unclassified sequences</taxon>
        <taxon>metagenomes</taxon>
        <taxon>ecological metagenomes</taxon>
    </lineage>
</organism>
<feature type="transmembrane region" description="Helical" evidence="1">
    <location>
        <begin position="12"/>
        <end position="34"/>
    </location>
</feature>
<keyword evidence="1" id="KW-0472">Membrane</keyword>
<evidence type="ECO:0008006" key="3">
    <source>
        <dbReference type="Google" id="ProtNLM"/>
    </source>
</evidence>
<keyword evidence="1" id="KW-0812">Transmembrane</keyword>
<sequence length="35" mass="4114">QAEHRHRTLGKLCLVMYAILLVTSTLVYYLLYIAF</sequence>
<protein>
    <recommendedName>
        <fullName evidence="3">DUF420 domain-containing protein</fullName>
    </recommendedName>
</protein>
<dbReference type="EMBL" id="UOGA01000316">
    <property type="protein sequence ID" value="VAX25874.1"/>
    <property type="molecule type" value="Genomic_DNA"/>
</dbReference>
<proteinExistence type="predicted"/>
<keyword evidence="1" id="KW-1133">Transmembrane helix</keyword>
<evidence type="ECO:0000256" key="1">
    <source>
        <dbReference type="SAM" id="Phobius"/>
    </source>
</evidence>
<name>A0A3B1CPL7_9ZZZZ</name>
<feature type="non-terminal residue" evidence="2">
    <location>
        <position position="1"/>
    </location>
</feature>
<accession>A0A3B1CPL7</accession>
<reference evidence="2" key="1">
    <citation type="submission" date="2018-06" db="EMBL/GenBank/DDBJ databases">
        <authorList>
            <person name="Zhirakovskaya E."/>
        </authorList>
    </citation>
    <scope>NUCLEOTIDE SEQUENCE</scope>
</reference>
<evidence type="ECO:0000313" key="2">
    <source>
        <dbReference type="EMBL" id="VAX25874.1"/>
    </source>
</evidence>
<gene>
    <name evidence="2" type="ORF">MNBD_NITROSPINAE04-2402</name>
</gene>
<dbReference type="AlphaFoldDB" id="A0A3B1CPL7"/>